<dbReference type="EMBL" id="RJKX01000017">
    <property type="protein sequence ID" value="ROP83301.1"/>
    <property type="molecule type" value="Genomic_DNA"/>
</dbReference>
<organism evidence="7 8">
    <name type="scientific">Stella humosa</name>
    <dbReference type="NCBI Taxonomy" id="94"/>
    <lineage>
        <taxon>Bacteria</taxon>
        <taxon>Pseudomonadati</taxon>
        <taxon>Pseudomonadota</taxon>
        <taxon>Alphaproteobacteria</taxon>
        <taxon>Rhodospirillales</taxon>
        <taxon>Stellaceae</taxon>
        <taxon>Stella</taxon>
    </lineage>
</organism>
<dbReference type="Pfam" id="PF02690">
    <property type="entry name" value="Na_Pi_cotrans"/>
    <property type="match status" value="1"/>
</dbReference>
<evidence type="ECO:0000256" key="4">
    <source>
        <dbReference type="ARBA" id="ARBA00022989"/>
    </source>
</evidence>
<dbReference type="PANTHER" id="PTHR10010:SF46">
    <property type="entry name" value="SODIUM-DEPENDENT PHOSPHATE TRANSPORT PROTEIN 2B"/>
    <property type="match status" value="1"/>
</dbReference>
<name>A0A3N1KRT2_9PROT</name>
<dbReference type="GO" id="GO:0044341">
    <property type="term" value="P:sodium-dependent phosphate transport"/>
    <property type="evidence" value="ECO:0007669"/>
    <property type="project" value="InterPro"/>
</dbReference>
<feature type="transmembrane region" description="Helical" evidence="6">
    <location>
        <begin position="195"/>
        <end position="221"/>
    </location>
</feature>
<evidence type="ECO:0000313" key="7">
    <source>
        <dbReference type="EMBL" id="ROP83301.1"/>
    </source>
</evidence>
<keyword evidence="4 6" id="KW-1133">Transmembrane helix</keyword>
<sequence>MLFEVISAILGGLGLAMYGMRQVQISLQAMAGRRLRDLLRHATHSPLRAALTGAGIGAITQSTNAAAYIVLSLVGAGFMPLRRGLLAVAWSAVGTAAIVLLATIRLELVVLYLVGITGFLQVSRLRDSPLWGPGISALFGVGTLFLGLQILRRSLGPMTEAPWFADVVAFSHGAPVVLLLLGAALALVVQSSSTVAAAVVALAATSWFSFEALAALVYGASLGSAGSSLILGWRMQGTGRQLLLFQAFAKVLGVAALLALAAVEVMLGLPSTMAMAVAAFADGPGAQTGIAFTAVQVAAALLATAAIGPLSRLCARLSPPDAGEALARPKYLYDEALAEPAGAVDLAGREQVRLAALLPSLLDAVRADAGPSQAAGPALPHGLKALGQAIDRFLNEILARRTDATAVADAVDLRSRNELLLSQIDTLVSLTATIGRLGPHRALEPLLSGMAESLHLVLELLAECLADPQADQIAMLALMTGDRGDVVEAMRQGAIRQQQDLPADTQEDLLRLTGLFERTLWIAGRIVRLAAKDRGARAAAWRTAAAE</sequence>
<feature type="transmembrane region" description="Helical" evidence="6">
    <location>
        <begin position="163"/>
        <end position="189"/>
    </location>
</feature>
<dbReference type="Proteomes" id="UP000278222">
    <property type="component" value="Unassembled WGS sequence"/>
</dbReference>
<reference evidence="7 8" key="1">
    <citation type="submission" date="2018-11" db="EMBL/GenBank/DDBJ databases">
        <title>Genomic Encyclopedia of Type Strains, Phase IV (KMG-IV): sequencing the most valuable type-strain genomes for metagenomic binning, comparative biology and taxonomic classification.</title>
        <authorList>
            <person name="Goeker M."/>
        </authorList>
    </citation>
    <scope>NUCLEOTIDE SEQUENCE [LARGE SCALE GENOMIC DNA]</scope>
    <source>
        <strain evidence="7 8">DSM 5900</strain>
    </source>
</reference>
<feature type="transmembrane region" description="Helical" evidence="6">
    <location>
        <begin position="52"/>
        <end position="78"/>
    </location>
</feature>
<protein>
    <submittedName>
        <fullName evidence="7">Phosphate:Na+ symporter</fullName>
    </submittedName>
</protein>
<comment type="caution">
    <text evidence="7">The sequence shown here is derived from an EMBL/GenBank/DDBJ whole genome shotgun (WGS) entry which is preliminary data.</text>
</comment>
<gene>
    <name evidence="7" type="ORF">EDC65_4834</name>
</gene>
<feature type="transmembrane region" description="Helical" evidence="6">
    <location>
        <begin position="242"/>
        <end position="269"/>
    </location>
</feature>
<feature type="transmembrane region" description="Helical" evidence="6">
    <location>
        <begin position="134"/>
        <end position="151"/>
    </location>
</feature>
<feature type="transmembrane region" description="Helical" evidence="6">
    <location>
        <begin position="289"/>
        <end position="310"/>
    </location>
</feature>
<accession>A0A3N1KRT2</accession>
<dbReference type="GO" id="GO:0005436">
    <property type="term" value="F:sodium:phosphate symporter activity"/>
    <property type="evidence" value="ECO:0007669"/>
    <property type="project" value="InterPro"/>
</dbReference>
<feature type="transmembrane region" description="Helical" evidence="6">
    <location>
        <begin position="85"/>
        <end position="114"/>
    </location>
</feature>
<dbReference type="InterPro" id="IPR003841">
    <property type="entry name" value="Na/Pi_transpt"/>
</dbReference>
<evidence type="ECO:0000313" key="8">
    <source>
        <dbReference type="Proteomes" id="UP000278222"/>
    </source>
</evidence>
<proteinExistence type="predicted"/>
<dbReference type="NCBIfam" id="NF037997">
    <property type="entry name" value="Na_Pi_symport"/>
    <property type="match status" value="1"/>
</dbReference>
<keyword evidence="8" id="KW-1185">Reference proteome</keyword>
<evidence type="ECO:0000256" key="2">
    <source>
        <dbReference type="ARBA" id="ARBA00022475"/>
    </source>
</evidence>
<comment type="subcellular location">
    <subcellularLocation>
        <location evidence="1">Cell membrane</location>
        <topology evidence="1">Multi-pass membrane protein</topology>
    </subcellularLocation>
</comment>
<dbReference type="GO" id="GO:0005886">
    <property type="term" value="C:plasma membrane"/>
    <property type="evidence" value="ECO:0007669"/>
    <property type="project" value="UniProtKB-SubCell"/>
</dbReference>
<dbReference type="AlphaFoldDB" id="A0A3N1KRT2"/>
<evidence type="ECO:0000256" key="1">
    <source>
        <dbReference type="ARBA" id="ARBA00004651"/>
    </source>
</evidence>
<keyword evidence="5 6" id="KW-0472">Membrane</keyword>
<evidence type="ECO:0000256" key="5">
    <source>
        <dbReference type="ARBA" id="ARBA00023136"/>
    </source>
</evidence>
<dbReference type="RefSeq" id="WP_123694421.1">
    <property type="nucleotide sequence ID" value="NZ_AP019700.1"/>
</dbReference>
<dbReference type="OrthoDB" id="5786928at2"/>
<keyword evidence="3 6" id="KW-0812">Transmembrane</keyword>
<keyword evidence="2" id="KW-1003">Cell membrane</keyword>
<evidence type="ECO:0000256" key="6">
    <source>
        <dbReference type="SAM" id="Phobius"/>
    </source>
</evidence>
<evidence type="ECO:0000256" key="3">
    <source>
        <dbReference type="ARBA" id="ARBA00022692"/>
    </source>
</evidence>
<dbReference type="PANTHER" id="PTHR10010">
    <property type="entry name" value="SOLUTE CARRIER FAMILY 34 SODIUM PHOSPHATE , MEMBER 2-RELATED"/>
    <property type="match status" value="1"/>
</dbReference>